<dbReference type="Gene3D" id="1.10.340.70">
    <property type="match status" value="1"/>
</dbReference>
<dbReference type="InterPro" id="IPR001878">
    <property type="entry name" value="Znf_CCHC"/>
</dbReference>
<dbReference type="GO" id="GO:0003676">
    <property type="term" value="F:nucleic acid binding"/>
    <property type="evidence" value="ECO:0007669"/>
    <property type="project" value="InterPro"/>
</dbReference>
<keyword evidence="1" id="KW-0479">Metal-binding</keyword>
<dbReference type="EMBL" id="DF143882">
    <property type="protein sequence ID" value="GAA54302.1"/>
    <property type="molecule type" value="Genomic_DNA"/>
</dbReference>
<reference key="2">
    <citation type="submission" date="2011-10" db="EMBL/GenBank/DDBJ databases">
        <title>The genome and transcriptome sequence of Clonorchis sinensis provide insights into the carcinogenic liver fluke.</title>
        <authorList>
            <person name="Wang X."/>
            <person name="Huang Y."/>
            <person name="Chen W."/>
            <person name="Liu H."/>
            <person name="Guo L."/>
            <person name="Chen Y."/>
            <person name="Luo F."/>
            <person name="Zhou W."/>
            <person name="Sun J."/>
            <person name="Mao Q."/>
            <person name="Liang P."/>
            <person name="Zhou C."/>
            <person name="Tian Y."/>
            <person name="Men J."/>
            <person name="Lv X."/>
            <person name="Huang L."/>
            <person name="Zhou J."/>
            <person name="Hu Y."/>
            <person name="Li R."/>
            <person name="Zhang F."/>
            <person name="Lei H."/>
            <person name="Li X."/>
            <person name="Hu X."/>
            <person name="Liang C."/>
            <person name="Xu J."/>
            <person name="Wu Z."/>
            <person name="Yu X."/>
        </authorList>
    </citation>
    <scope>NUCLEOTIDE SEQUENCE</scope>
    <source>
        <strain>Henan</strain>
    </source>
</reference>
<dbReference type="Proteomes" id="UP000008909">
    <property type="component" value="Unassembled WGS sequence"/>
</dbReference>
<keyword evidence="1" id="KW-0863">Zinc-finger</keyword>
<evidence type="ECO:0000313" key="3">
    <source>
        <dbReference type="EMBL" id="GAA54302.1"/>
    </source>
</evidence>
<reference evidence="3" key="1">
    <citation type="journal article" date="2011" name="Genome Biol.">
        <title>The draft genome of the carcinogenic human liver fluke Clonorchis sinensis.</title>
        <authorList>
            <person name="Wang X."/>
            <person name="Chen W."/>
            <person name="Huang Y."/>
            <person name="Sun J."/>
            <person name="Men J."/>
            <person name="Liu H."/>
            <person name="Luo F."/>
            <person name="Guo L."/>
            <person name="Lv X."/>
            <person name="Deng C."/>
            <person name="Zhou C."/>
            <person name="Fan Y."/>
            <person name="Li X."/>
            <person name="Huang L."/>
            <person name="Hu Y."/>
            <person name="Liang C."/>
            <person name="Hu X."/>
            <person name="Xu J."/>
            <person name="Yu X."/>
        </authorList>
    </citation>
    <scope>NUCLEOTIDE SEQUENCE [LARGE SCALE GENOMIC DNA]</scope>
    <source>
        <strain evidence="3">Henan</strain>
    </source>
</reference>
<dbReference type="AlphaFoldDB" id="G7YMX1"/>
<gene>
    <name evidence="3" type="ORF">CLF_113616</name>
</gene>
<keyword evidence="1" id="KW-0862">Zinc</keyword>
<dbReference type="GO" id="GO:0008270">
    <property type="term" value="F:zinc ion binding"/>
    <property type="evidence" value="ECO:0007669"/>
    <property type="project" value="UniProtKB-KW"/>
</dbReference>
<keyword evidence="4" id="KW-1185">Reference proteome</keyword>
<dbReference type="InterPro" id="IPR041588">
    <property type="entry name" value="Integrase_H2C2"/>
</dbReference>
<protein>
    <submittedName>
        <fullName evidence="3">Gap-Pol polyprotein</fullName>
    </submittedName>
</protein>
<name>G7YMX1_CLOSI</name>
<dbReference type="InterPro" id="IPR036875">
    <property type="entry name" value="Znf_CCHC_sf"/>
</dbReference>
<feature type="domain" description="CCHC-type" evidence="2">
    <location>
        <begin position="78"/>
        <end position="93"/>
    </location>
</feature>
<evidence type="ECO:0000313" key="4">
    <source>
        <dbReference type="Proteomes" id="UP000008909"/>
    </source>
</evidence>
<accession>G7YMX1</accession>
<dbReference type="SUPFAM" id="SSF57756">
    <property type="entry name" value="Retrovirus zinc finger-like domains"/>
    <property type="match status" value="1"/>
</dbReference>
<dbReference type="Pfam" id="PF17921">
    <property type="entry name" value="Integrase_H2C2"/>
    <property type="match status" value="1"/>
</dbReference>
<proteinExistence type="predicted"/>
<evidence type="ECO:0000259" key="2">
    <source>
        <dbReference type="PROSITE" id="PS50158"/>
    </source>
</evidence>
<sequence>MQPALGAHLRLAKATGQLGVEHLVHLARELAEAPLATFQSQENKEDSTVEDLKNKVDQPTEQLAVVKTESRRHARTSRCYKCGMPGRWRNQCPCTRPLVHNKILEYSSFPWIMIRANSLVVELDPGRLVQLQRQDPVLRKVAAAVLDGRSTENGEGDKELETSQSHFDRLSLNEAGIISWNVTDSDVVLPVIPRTLRRKPIVEYHEMAHTGCTKTYDLLRQRAYWPGMRSEVMDYVVGTRQGQPIPWNLFLSQK</sequence>
<organism evidence="3 4">
    <name type="scientific">Clonorchis sinensis</name>
    <name type="common">Chinese liver fluke</name>
    <dbReference type="NCBI Taxonomy" id="79923"/>
    <lineage>
        <taxon>Eukaryota</taxon>
        <taxon>Metazoa</taxon>
        <taxon>Spiralia</taxon>
        <taxon>Lophotrochozoa</taxon>
        <taxon>Platyhelminthes</taxon>
        <taxon>Trematoda</taxon>
        <taxon>Digenea</taxon>
        <taxon>Opisthorchiida</taxon>
        <taxon>Opisthorchiata</taxon>
        <taxon>Opisthorchiidae</taxon>
        <taxon>Clonorchis</taxon>
    </lineage>
</organism>
<dbReference type="PROSITE" id="PS50158">
    <property type="entry name" value="ZF_CCHC"/>
    <property type="match status" value="1"/>
</dbReference>
<evidence type="ECO:0000256" key="1">
    <source>
        <dbReference type="PROSITE-ProRule" id="PRU00047"/>
    </source>
</evidence>